<evidence type="ECO:0000256" key="1">
    <source>
        <dbReference type="ARBA" id="ARBA00023002"/>
    </source>
</evidence>
<reference evidence="3" key="1">
    <citation type="submission" date="2019-08" db="EMBL/GenBank/DDBJ databases">
        <authorList>
            <person name="Kucharzyk K."/>
            <person name="Murdoch R.W."/>
            <person name="Higgins S."/>
            <person name="Loffler F."/>
        </authorList>
    </citation>
    <scope>NUCLEOTIDE SEQUENCE</scope>
</reference>
<dbReference type="AlphaFoldDB" id="A0A645EHP2"/>
<dbReference type="Gene3D" id="3.40.309.10">
    <property type="entry name" value="Aldehyde Dehydrogenase, Chain A, domain 2"/>
    <property type="match status" value="1"/>
</dbReference>
<dbReference type="Gene3D" id="3.40.605.10">
    <property type="entry name" value="Aldehyde Dehydrogenase, Chain A, domain 1"/>
    <property type="match status" value="1"/>
</dbReference>
<dbReference type="EMBL" id="VSSQ01046302">
    <property type="protein sequence ID" value="MPN00274.1"/>
    <property type="molecule type" value="Genomic_DNA"/>
</dbReference>
<dbReference type="InterPro" id="IPR016162">
    <property type="entry name" value="Ald_DH_N"/>
</dbReference>
<name>A0A645EHP2_9ZZZZ</name>
<protein>
    <submittedName>
        <fullName evidence="3">Lactaldehyde dehydrogenase</fullName>
        <ecNumber evidence="3">1.2.1.22</ecNumber>
    </submittedName>
</protein>
<dbReference type="GO" id="GO:0004777">
    <property type="term" value="F:succinate-semialdehyde dehydrogenase (NAD+) activity"/>
    <property type="evidence" value="ECO:0007669"/>
    <property type="project" value="TreeGrafter"/>
</dbReference>
<dbReference type="GO" id="GO:0008911">
    <property type="term" value="F:lactaldehyde dehydrogenase (NAD+) activity"/>
    <property type="evidence" value="ECO:0007669"/>
    <property type="project" value="UniProtKB-EC"/>
</dbReference>
<comment type="caution">
    <text evidence="3">The sequence shown here is derived from an EMBL/GenBank/DDBJ whole genome shotgun (WGS) entry which is preliminary data.</text>
</comment>
<dbReference type="GO" id="GO:0009450">
    <property type="term" value="P:gamma-aminobutyric acid catabolic process"/>
    <property type="evidence" value="ECO:0007669"/>
    <property type="project" value="TreeGrafter"/>
</dbReference>
<sequence length="103" mass="11331">MPVIRDEIFGPVLPIMVVDDFDEAIQKANDSEYGLTSSLYTASLANAMKGMREIDFGETYINRENFEAMQGFHAGTRKSGVGGADGPLGVEEFTRTQMIYVEA</sequence>
<keyword evidence="1 3" id="KW-0560">Oxidoreductase</keyword>
<gene>
    <name evidence="3" type="primary">aldA_9</name>
    <name evidence="3" type="ORF">SDC9_147468</name>
</gene>
<dbReference type="PANTHER" id="PTHR43353">
    <property type="entry name" value="SUCCINATE-SEMIALDEHYDE DEHYDROGENASE, MITOCHONDRIAL"/>
    <property type="match status" value="1"/>
</dbReference>
<organism evidence="3">
    <name type="scientific">bioreactor metagenome</name>
    <dbReference type="NCBI Taxonomy" id="1076179"/>
    <lineage>
        <taxon>unclassified sequences</taxon>
        <taxon>metagenomes</taxon>
        <taxon>ecological metagenomes</taxon>
    </lineage>
</organism>
<proteinExistence type="predicted"/>
<dbReference type="EC" id="1.2.1.22" evidence="3"/>
<dbReference type="InterPro" id="IPR016163">
    <property type="entry name" value="Ald_DH_C"/>
</dbReference>
<dbReference type="PANTHER" id="PTHR43353:SF5">
    <property type="entry name" value="SUCCINATE-SEMIALDEHYDE DEHYDROGENASE, MITOCHONDRIAL"/>
    <property type="match status" value="1"/>
</dbReference>
<dbReference type="Pfam" id="PF00171">
    <property type="entry name" value="Aldedh"/>
    <property type="match status" value="1"/>
</dbReference>
<feature type="domain" description="Aldehyde dehydrogenase" evidence="2">
    <location>
        <begin position="1"/>
        <end position="98"/>
    </location>
</feature>
<dbReference type="InterPro" id="IPR050740">
    <property type="entry name" value="Aldehyde_DH_Superfamily"/>
</dbReference>
<dbReference type="SUPFAM" id="SSF53720">
    <property type="entry name" value="ALDH-like"/>
    <property type="match status" value="1"/>
</dbReference>
<dbReference type="InterPro" id="IPR016161">
    <property type="entry name" value="Ald_DH/histidinol_DH"/>
</dbReference>
<evidence type="ECO:0000313" key="3">
    <source>
        <dbReference type="EMBL" id="MPN00274.1"/>
    </source>
</evidence>
<dbReference type="InterPro" id="IPR015590">
    <property type="entry name" value="Aldehyde_DH_dom"/>
</dbReference>
<evidence type="ECO:0000259" key="2">
    <source>
        <dbReference type="Pfam" id="PF00171"/>
    </source>
</evidence>
<accession>A0A645EHP2</accession>
<dbReference type="GO" id="GO:0005829">
    <property type="term" value="C:cytosol"/>
    <property type="evidence" value="ECO:0007669"/>
    <property type="project" value="TreeGrafter"/>
</dbReference>